<comment type="caution">
    <text evidence="1">The sequence shown here is derived from an EMBL/GenBank/DDBJ whole genome shotgun (WGS) entry which is preliminary data.</text>
</comment>
<evidence type="ECO:0000313" key="1">
    <source>
        <dbReference type="EMBL" id="MBJ6369562.1"/>
    </source>
</evidence>
<dbReference type="InterPro" id="IPR021345">
    <property type="entry name" value="DUF2961"/>
</dbReference>
<sequence>MKLFKHQIIKIHRVVLIILLMGIWGCKEKEGRSNNLRSVDVSTLKTFGTMGKELQILNKDEETELFSYEGKGCITHMWFGGDLNDHEDMRIRIYVDGEAVPDIDMELFLGHGIGFKDRHAPWGTEVMGNIGGTSGIYNSYKVPFSKSIRFTAQLAPTANVEKHNPTFWWIIRGTENLPVTFNGVTLPENTRLKLHKMENYTAEPLEEFTMANVKGAGMLYQVTMQAKGLRDTDHWKDLSYMESCIRAYESNSTEPMYVSSGLEDYFLGTYYFNTGRYINKLAGLTHFEPDKQEFSAYRLHIDDPVFFQNGLRLTNRCGEKIGDKIFHDPPRTKYTTYVWVYEW</sequence>
<accession>A0A8J7J472</accession>
<name>A0A8J7J472_9FLAO</name>
<dbReference type="AlphaFoldDB" id="A0A8J7J472"/>
<keyword evidence="2" id="KW-1185">Reference proteome</keyword>
<reference evidence="1" key="1">
    <citation type="submission" date="2020-12" db="EMBL/GenBank/DDBJ databases">
        <title>Snuella sp. nov., isolated from sediment in Incheon.</title>
        <authorList>
            <person name="Kim W."/>
        </authorList>
    </citation>
    <scope>NUCLEOTIDE SEQUENCE</scope>
    <source>
        <strain evidence="1">CAU 1569</strain>
    </source>
</reference>
<proteinExistence type="predicted"/>
<dbReference type="Gene3D" id="2.60.120.1390">
    <property type="match status" value="2"/>
</dbReference>
<protein>
    <submittedName>
        <fullName evidence="1">DUF2961 domain-containing protein</fullName>
    </submittedName>
</protein>
<gene>
    <name evidence="1" type="ORF">JF259_15855</name>
</gene>
<dbReference type="Pfam" id="PF11175">
    <property type="entry name" value="DUF2961"/>
    <property type="match status" value="1"/>
</dbReference>
<evidence type="ECO:0000313" key="2">
    <source>
        <dbReference type="Proteomes" id="UP000610931"/>
    </source>
</evidence>
<dbReference type="Proteomes" id="UP000610931">
    <property type="component" value="Unassembled WGS sequence"/>
</dbReference>
<dbReference type="RefSeq" id="WP_199116688.1">
    <property type="nucleotide sequence ID" value="NZ_JAELVQ010000030.1"/>
</dbReference>
<organism evidence="1 2">
    <name type="scientific">Snuella sedimenti</name>
    <dbReference type="NCBI Taxonomy" id="2798802"/>
    <lineage>
        <taxon>Bacteria</taxon>
        <taxon>Pseudomonadati</taxon>
        <taxon>Bacteroidota</taxon>
        <taxon>Flavobacteriia</taxon>
        <taxon>Flavobacteriales</taxon>
        <taxon>Flavobacteriaceae</taxon>
        <taxon>Snuella</taxon>
    </lineage>
</organism>
<dbReference type="EMBL" id="JAELVQ010000030">
    <property type="protein sequence ID" value="MBJ6369562.1"/>
    <property type="molecule type" value="Genomic_DNA"/>
</dbReference>